<evidence type="ECO:0000259" key="5">
    <source>
        <dbReference type="Pfam" id="PF06441"/>
    </source>
</evidence>
<dbReference type="PANTHER" id="PTHR21661">
    <property type="entry name" value="EPOXIDE HYDROLASE 1-RELATED"/>
    <property type="match status" value="1"/>
</dbReference>
<dbReference type="InterPro" id="IPR016292">
    <property type="entry name" value="Epoxide_hydrolase"/>
</dbReference>
<accession>A0A072Q4M6</accession>
<dbReference type="Pfam" id="PF06441">
    <property type="entry name" value="EHN"/>
    <property type="match status" value="1"/>
</dbReference>
<evidence type="ECO:0000313" key="6">
    <source>
        <dbReference type="EMBL" id="KEF62850.1"/>
    </source>
</evidence>
<dbReference type="PRINTS" id="PR00412">
    <property type="entry name" value="EPOXHYDRLASE"/>
</dbReference>
<name>A0A072Q4M6_9EURO</name>
<evidence type="ECO:0000256" key="3">
    <source>
        <dbReference type="ARBA" id="ARBA00022801"/>
    </source>
</evidence>
<evidence type="ECO:0000256" key="2">
    <source>
        <dbReference type="ARBA" id="ARBA00022797"/>
    </source>
</evidence>
<dbReference type="InterPro" id="IPR010497">
    <property type="entry name" value="Epoxide_hydro_N"/>
</dbReference>
<protein>
    <submittedName>
        <fullName evidence="6">Microsomal epoxide hydrolase</fullName>
    </submittedName>
</protein>
<dbReference type="VEuPathDB" id="FungiDB:A1O9_00823"/>
<dbReference type="Gene3D" id="3.40.50.1820">
    <property type="entry name" value="alpha/beta hydrolase"/>
    <property type="match status" value="1"/>
</dbReference>
<dbReference type="PANTHER" id="PTHR21661:SF35">
    <property type="entry name" value="EPOXIDE HYDROLASE"/>
    <property type="match status" value="1"/>
</dbReference>
<dbReference type="GO" id="GO:0097176">
    <property type="term" value="P:epoxide metabolic process"/>
    <property type="evidence" value="ECO:0007669"/>
    <property type="project" value="TreeGrafter"/>
</dbReference>
<reference evidence="6 7" key="1">
    <citation type="submission" date="2013-03" db="EMBL/GenBank/DDBJ databases">
        <title>The Genome Sequence of Exophiala aquamarina CBS 119918.</title>
        <authorList>
            <consortium name="The Broad Institute Genomics Platform"/>
            <person name="Cuomo C."/>
            <person name="de Hoog S."/>
            <person name="Gorbushina A."/>
            <person name="Walker B."/>
            <person name="Young S.K."/>
            <person name="Zeng Q."/>
            <person name="Gargeya S."/>
            <person name="Fitzgerald M."/>
            <person name="Haas B."/>
            <person name="Abouelleil A."/>
            <person name="Allen A.W."/>
            <person name="Alvarado L."/>
            <person name="Arachchi H.M."/>
            <person name="Berlin A.M."/>
            <person name="Chapman S.B."/>
            <person name="Gainer-Dewar J."/>
            <person name="Goldberg J."/>
            <person name="Griggs A."/>
            <person name="Gujja S."/>
            <person name="Hansen M."/>
            <person name="Howarth C."/>
            <person name="Imamovic A."/>
            <person name="Ireland A."/>
            <person name="Larimer J."/>
            <person name="McCowan C."/>
            <person name="Murphy C."/>
            <person name="Pearson M."/>
            <person name="Poon T.W."/>
            <person name="Priest M."/>
            <person name="Roberts A."/>
            <person name="Saif S."/>
            <person name="Shea T."/>
            <person name="Sisk P."/>
            <person name="Sykes S."/>
            <person name="Wortman J."/>
            <person name="Nusbaum C."/>
            <person name="Birren B."/>
        </authorList>
    </citation>
    <scope>NUCLEOTIDE SEQUENCE [LARGE SCALE GENOMIC DNA]</scope>
    <source>
        <strain evidence="6 7">CBS 119918</strain>
    </source>
</reference>
<keyword evidence="2" id="KW-0058">Aromatic hydrocarbons catabolism</keyword>
<feature type="active site" description="Proton donor" evidence="4">
    <location>
        <position position="374"/>
    </location>
</feature>
<dbReference type="RefSeq" id="XP_013265440.1">
    <property type="nucleotide sequence ID" value="XM_013409986.1"/>
</dbReference>
<comment type="caution">
    <text evidence="6">The sequence shown here is derived from an EMBL/GenBank/DDBJ whole genome shotgun (WGS) entry which is preliminary data.</text>
</comment>
<organism evidence="6 7">
    <name type="scientific">Exophiala aquamarina CBS 119918</name>
    <dbReference type="NCBI Taxonomy" id="1182545"/>
    <lineage>
        <taxon>Eukaryota</taxon>
        <taxon>Fungi</taxon>
        <taxon>Dikarya</taxon>
        <taxon>Ascomycota</taxon>
        <taxon>Pezizomycotina</taxon>
        <taxon>Eurotiomycetes</taxon>
        <taxon>Chaetothyriomycetidae</taxon>
        <taxon>Chaetothyriales</taxon>
        <taxon>Herpotrichiellaceae</taxon>
        <taxon>Exophiala</taxon>
    </lineage>
</organism>
<gene>
    <name evidence="6" type="ORF">A1O9_00823</name>
</gene>
<comment type="similarity">
    <text evidence="1">Belongs to the peptidase S33 family.</text>
</comment>
<feature type="domain" description="Epoxide hydrolase N-terminal" evidence="5">
    <location>
        <begin position="5"/>
        <end position="114"/>
    </location>
</feature>
<dbReference type="OrthoDB" id="7130006at2759"/>
<dbReference type="HOGENOM" id="CLU_019414_0_2_1"/>
<dbReference type="AlphaFoldDB" id="A0A072Q4M6"/>
<dbReference type="EMBL" id="AMGV01000001">
    <property type="protein sequence ID" value="KEF62850.1"/>
    <property type="molecule type" value="Genomic_DNA"/>
</dbReference>
<dbReference type="GO" id="GO:0004301">
    <property type="term" value="F:epoxide hydrolase activity"/>
    <property type="evidence" value="ECO:0007669"/>
    <property type="project" value="TreeGrafter"/>
</dbReference>
<dbReference type="SUPFAM" id="SSF53474">
    <property type="entry name" value="alpha/beta-Hydrolases"/>
    <property type="match status" value="1"/>
</dbReference>
<sequence>MSSSIEPYHISIPESRIADLNNKLHQAHFPDELEAAEWDLGAPLADVKRLTEYWRDEFSWQKAEKKLNQLPHFVTSIQCEGYENLKIHFLHKKSNIKGAVPLLFVHGWPGNFLEATKIMESLTNPGEGQIAFDLVAPSLPNYGFSEGTKKRGFSMDQYAETCHKLMVRLGYNQYVTQGGDWGYNITRSLSILYPDHARATHFNMDVGKAPEFLKNPLLAAENALKPLSQREKDGIARSEWFMKEGFGYNLLQRTKPQTIGYALADSPVALLAWIYEKLHDWTDSYAWTDEEVCTWISIYWFSTAGPAANVRIYYECFRSGFWGQRLSRDQILQWQSTVKIGISHFPRDISVLRSTWTRTVGNCVFERDHPTGGHFAAWERPRELVGDLREMFGKGGGAYKVVEGKSGYGPLTSQL</sequence>
<dbReference type="PIRSF" id="PIRSF001112">
    <property type="entry name" value="Epoxide_hydrolase"/>
    <property type="match status" value="1"/>
</dbReference>
<evidence type="ECO:0000256" key="4">
    <source>
        <dbReference type="PIRSR" id="PIRSR001112-1"/>
    </source>
</evidence>
<dbReference type="InterPro" id="IPR000639">
    <property type="entry name" value="Epox_hydrolase-like"/>
</dbReference>
<dbReference type="Proteomes" id="UP000027920">
    <property type="component" value="Unassembled WGS sequence"/>
</dbReference>
<dbReference type="GeneID" id="25275774"/>
<feature type="active site" description="Nucleophile" evidence="4">
    <location>
        <position position="180"/>
    </location>
</feature>
<feature type="active site" description="Proton donor" evidence="4">
    <location>
        <position position="313"/>
    </location>
</feature>
<dbReference type="InterPro" id="IPR029058">
    <property type="entry name" value="AB_hydrolase_fold"/>
</dbReference>
<evidence type="ECO:0000313" key="7">
    <source>
        <dbReference type="Proteomes" id="UP000027920"/>
    </source>
</evidence>
<evidence type="ECO:0000256" key="1">
    <source>
        <dbReference type="ARBA" id="ARBA00010088"/>
    </source>
</evidence>
<keyword evidence="7" id="KW-1185">Reference proteome</keyword>
<dbReference type="STRING" id="1182545.A0A072Q4M6"/>
<keyword evidence="3 6" id="KW-0378">Hydrolase</keyword>
<proteinExistence type="inferred from homology"/>